<accession>A0A9C6SPV6</accession>
<proteinExistence type="predicted"/>
<dbReference type="RefSeq" id="XP_048270244.1">
    <property type="nucleotide sequence ID" value="XM_048414287.1"/>
</dbReference>
<sequence length="149" mass="16271">MKDSKILAILICLQIIFVTFVPSGAVPLGGSCTDVEGKSVLHGQMYVPGPWICKHCICHYSKPISCGPIRCSIPSKCKRFRVVRGCCNIECLNPTEHPTEVNVTTVDDSPGNDSVQNHTLISGCISHMPHSHMWMLSLLMVVTCCFLGV</sequence>
<evidence type="ECO:0000313" key="6">
    <source>
        <dbReference type="RefSeq" id="XP_048270247.1"/>
    </source>
</evidence>
<dbReference type="RefSeq" id="XP_048270245.1">
    <property type="nucleotide sequence ID" value="XM_048414288.1"/>
</dbReference>
<name>A0A9C6SPV6_BOMTE</name>
<evidence type="ECO:0000256" key="1">
    <source>
        <dbReference type="SAM" id="SignalP"/>
    </source>
</evidence>
<keyword evidence="1" id="KW-0732">Signal</keyword>
<evidence type="ECO:0000313" key="7">
    <source>
        <dbReference type="RefSeq" id="XP_048270248.1"/>
    </source>
</evidence>
<evidence type="ECO:0000313" key="3">
    <source>
        <dbReference type="RefSeq" id="XP_048270244.1"/>
    </source>
</evidence>
<dbReference type="GO" id="GO:0016020">
    <property type="term" value="C:membrane"/>
    <property type="evidence" value="ECO:0007669"/>
    <property type="project" value="TreeGrafter"/>
</dbReference>
<feature type="chain" id="PRO_5044697826" evidence="1">
    <location>
        <begin position="26"/>
        <end position="149"/>
    </location>
</feature>
<evidence type="ECO:0000313" key="4">
    <source>
        <dbReference type="RefSeq" id="XP_048270245.1"/>
    </source>
</evidence>
<feature type="signal peptide" evidence="1">
    <location>
        <begin position="1"/>
        <end position="25"/>
    </location>
</feature>
<dbReference type="OrthoDB" id="6602431at2759"/>
<dbReference type="PROSITE" id="PS51257">
    <property type="entry name" value="PROKAR_LIPOPROTEIN"/>
    <property type="match status" value="1"/>
</dbReference>
<evidence type="ECO:0000313" key="5">
    <source>
        <dbReference type="RefSeq" id="XP_048270246.1"/>
    </source>
</evidence>
<dbReference type="KEGG" id="bter:125387132"/>
<dbReference type="Proteomes" id="UP000835206">
    <property type="component" value="Unplaced"/>
</dbReference>
<dbReference type="RefSeq" id="XP_048270249.1">
    <property type="nucleotide sequence ID" value="XM_048414292.1"/>
</dbReference>
<dbReference type="RefSeq" id="XP_048270246.1">
    <property type="nucleotide sequence ID" value="XM_048414289.1"/>
</dbReference>
<dbReference type="GeneID" id="125387132"/>
<dbReference type="PANTHER" id="PTHR15256">
    <property type="entry name" value="INTEGRAL MEMBRANE PROTEIN DGCR2/IDD"/>
    <property type="match status" value="1"/>
</dbReference>
<dbReference type="RefSeq" id="XP_048270248.1">
    <property type="nucleotide sequence ID" value="XM_048414291.1"/>
</dbReference>
<dbReference type="InterPro" id="IPR042378">
    <property type="entry name" value="IDD"/>
</dbReference>
<protein>
    <submittedName>
        <fullName evidence="3 4">Uncharacterized protein LOC125387132</fullName>
    </submittedName>
    <submittedName>
        <fullName evidence="6 7">Uncharacterized protein LOC125387134</fullName>
    </submittedName>
</protein>
<dbReference type="PANTHER" id="PTHR15256:SF6">
    <property type="entry name" value="INTEGRAL MEMBRANE PROTEIN DGCR2_IDD"/>
    <property type="match status" value="1"/>
</dbReference>
<dbReference type="RefSeq" id="XP_048270247.1">
    <property type="nucleotide sequence ID" value="XM_048414290.1"/>
</dbReference>
<dbReference type="AlphaFoldDB" id="A0A9C6SPV6"/>
<keyword evidence="2" id="KW-1185">Reference proteome</keyword>
<gene>
    <name evidence="3 4 5" type="primary">LOC125387132</name>
    <name evidence="6 7 8" type="synonym">LOC125387134</name>
</gene>
<dbReference type="KEGG" id="bter:125387134"/>
<organism evidence="2 3">
    <name type="scientific">Bombus terrestris</name>
    <name type="common">Buff-tailed bumblebee</name>
    <name type="synonym">Apis terrestris</name>
    <dbReference type="NCBI Taxonomy" id="30195"/>
    <lineage>
        <taxon>Eukaryota</taxon>
        <taxon>Metazoa</taxon>
        <taxon>Ecdysozoa</taxon>
        <taxon>Arthropoda</taxon>
        <taxon>Hexapoda</taxon>
        <taxon>Insecta</taxon>
        <taxon>Pterygota</taxon>
        <taxon>Neoptera</taxon>
        <taxon>Endopterygota</taxon>
        <taxon>Hymenoptera</taxon>
        <taxon>Apocrita</taxon>
        <taxon>Aculeata</taxon>
        <taxon>Apoidea</taxon>
        <taxon>Anthophila</taxon>
        <taxon>Apidae</taxon>
        <taxon>Bombus</taxon>
        <taxon>Bombus</taxon>
    </lineage>
</organism>
<evidence type="ECO:0000313" key="2">
    <source>
        <dbReference type="Proteomes" id="UP000835206"/>
    </source>
</evidence>
<reference evidence="3 4" key="1">
    <citation type="submission" date="2025-04" db="UniProtKB">
        <authorList>
            <consortium name="RefSeq"/>
        </authorList>
    </citation>
    <scope>IDENTIFICATION</scope>
</reference>
<evidence type="ECO:0000313" key="8">
    <source>
        <dbReference type="RefSeq" id="XP_048270249.1"/>
    </source>
</evidence>